<evidence type="ECO:0000313" key="5">
    <source>
        <dbReference type="Proteomes" id="UP000315471"/>
    </source>
</evidence>
<feature type="region of interest" description="Disordered" evidence="1">
    <location>
        <begin position="383"/>
        <end position="412"/>
    </location>
</feature>
<evidence type="ECO:0000256" key="2">
    <source>
        <dbReference type="SAM" id="SignalP"/>
    </source>
</evidence>
<reference evidence="4 5" key="1">
    <citation type="submission" date="2019-02" db="EMBL/GenBank/DDBJ databases">
        <title>Deep-cultivation of Planctomycetes and their phenomic and genomic characterization uncovers novel biology.</title>
        <authorList>
            <person name="Wiegand S."/>
            <person name="Jogler M."/>
            <person name="Boedeker C."/>
            <person name="Pinto D."/>
            <person name="Vollmers J."/>
            <person name="Rivas-Marin E."/>
            <person name="Kohn T."/>
            <person name="Peeters S.H."/>
            <person name="Heuer A."/>
            <person name="Rast P."/>
            <person name="Oberbeckmann S."/>
            <person name="Bunk B."/>
            <person name="Jeske O."/>
            <person name="Meyerdierks A."/>
            <person name="Storesund J.E."/>
            <person name="Kallscheuer N."/>
            <person name="Luecker S."/>
            <person name="Lage O.M."/>
            <person name="Pohl T."/>
            <person name="Merkel B.J."/>
            <person name="Hornburger P."/>
            <person name="Mueller R.-W."/>
            <person name="Bruemmer F."/>
            <person name="Labrenz M."/>
            <person name="Spormann A.M."/>
            <person name="Op Den Camp H."/>
            <person name="Overmann J."/>
            <person name="Amann R."/>
            <person name="Jetten M.S.M."/>
            <person name="Mascher T."/>
            <person name="Medema M.H."/>
            <person name="Devos D.P."/>
            <person name="Kaster A.-K."/>
            <person name="Ovreas L."/>
            <person name="Rohde M."/>
            <person name="Galperin M.Y."/>
            <person name="Jogler C."/>
        </authorList>
    </citation>
    <scope>NUCLEOTIDE SEQUENCE [LARGE SCALE GENOMIC DNA]</scope>
    <source>
        <strain evidence="4 5">Q31b</strain>
    </source>
</reference>
<dbReference type="InterPro" id="IPR011460">
    <property type="entry name" value="Lcl_C"/>
</dbReference>
<keyword evidence="2" id="KW-0732">Signal</keyword>
<accession>A0A5C6E4B5</accession>
<dbReference type="Proteomes" id="UP000315471">
    <property type="component" value="Unassembled WGS sequence"/>
</dbReference>
<dbReference type="PANTHER" id="PTHR35812:SF1">
    <property type="entry name" value="LIPOPROTEIN"/>
    <property type="match status" value="1"/>
</dbReference>
<dbReference type="OrthoDB" id="9793251at2"/>
<feature type="domain" description="Lcl C-terminal" evidence="3">
    <location>
        <begin position="249"/>
        <end position="367"/>
    </location>
</feature>
<evidence type="ECO:0000259" key="3">
    <source>
        <dbReference type="Pfam" id="PF07603"/>
    </source>
</evidence>
<feature type="chain" id="PRO_5022716411" description="Lcl C-terminal domain-containing protein" evidence="2">
    <location>
        <begin position="27"/>
        <end position="451"/>
    </location>
</feature>
<feature type="signal peptide" evidence="2">
    <location>
        <begin position="1"/>
        <end position="26"/>
    </location>
</feature>
<feature type="domain" description="Lcl C-terminal" evidence="3">
    <location>
        <begin position="89"/>
        <end position="215"/>
    </location>
</feature>
<feature type="compositionally biased region" description="Pro residues" evidence="1">
    <location>
        <begin position="435"/>
        <end position="451"/>
    </location>
</feature>
<proteinExistence type="predicted"/>
<gene>
    <name evidence="4" type="ORF">Q31b_25560</name>
</gene>
<dbReference type="AlphaFoldDB" id="A0A5C6E4B5"/>
<comment type="caution">
    <text evidence="4">The sequence shown here is derived from an EMBL/GenBank/DDBJ whole genome shotgun (WGS) entry which is preliminary data.</text>
</comment>
<protein>
    <recommendedName>
        <fullName evidence="3">Lcl C-terminal domain-containing protein</fullName>
    </recommendedName>
</protein>
<evidence type="ECO:0000313" key="4">
    <source>
        <dbReference type="EMBL" id="TWU43515.1"/>
    </source>
</evidence>
<dbReference type="EMBL" id="SJPY01000003">
    <property type="protein sequence ID" value="TWU43515.1"/>
    <property type="molecule type" value="Genomic_DNA"/>
</dbReference>
<dbReference type="RefSeq" id="WP_146599927.1">
    <property type="nucleotide sequence ID" value="NZ_SJPY01000003.1"/>
</dbReference>
<dbReference type="PANTHER" id="PTHR35812">
    <property type="entry name" value="LIPOPROTEIN"/>
    <property type="match status" value="1"/>
</dbReference>
<sequence precursor="true">MKPTLSICSTPVFFALLLTPNVVVVAADSPAPQSHVVARSHPYPIVDTAQRRCYDNSREIVFPKPGEPLFGQDANYDGDQPAYRDNGDGTISDLVTGLMWQKTPGQKVTFKQAIEGAAVCRIGGYDDWRLPSIKELYSLIDFRGEDIDPQARSAAGLRPFIDTHYFDFHYGDPSKGERIIDSQCATSTRYVSTTMHGSPTMFGVNFADGRIKGYPIGSNPRRGEKTYVVFYVRGNPDYGTNNFQDNGDGTVTDQATGLTWLQADSGTLKAGDHRNGKLNWQQALAWAEGLEFAGHSDWRLPNAKELQSIVDYTRSPDTTQSAAIAEIFACTPQRNPAGKSDFGSYWTGTTHKRLGRGDTAVYVSFGRSQGWMRDPRGGMSLLDVHGAGAQRSDPKAGDPSQFPHGRGPQGDVIGIYNLVRPVRGGEVTVRENGPPVEPHTLPPRGRPGRPQ</sequence>
<feature type="region of interest" description="Disordered" evidence="1">
    <location>
        <begin position="424"/>
        <end position="451"/>
    </location>
</feature>
<organism evidence="4 5">
    <name type="scientific">Novipirellula aureliae</name>
    <dbReference type="NCBI Taxonomy" id="2527966"/>
    <lineage>
        <taxon>Bacteria</taxon>
        <taxon>Pseudomonadati</taxon>
        <taxon>Planctomycetota</taxon>
        <taxon>Planctomycetia</taxon>
        <taxon>Pirellulales</taxon>
        <taxon>Pirellulaceae</taxon>
        <taxon>Novipirellula</taxon>
    </lineage>
</organism>
<keyword evidence="5" id="KW-1185">Reference proteome</keyword>
<dbReference type="Pfam" id="PF07603">
    <property type="entry name" value="Lcl_C"/>
    <property type="match status" value="2"/>
</dbReference>
<evidence type="ECO:0000256" key="1">
    <source>
        <dbReference type="SAM" id="MobiDB-lite"/>
    </source>
</evidence>
<name>A0A5C6E4B5_9BACT</name>